<dbReference type="InterPro" id="IPR001878">
    <property type="entry name" value="Znf_CCHC"/>
</dbReference>
<reference evidence="4" key="1">
    <citation type="journal article" date="2019" name="Sci. Rep.">
        <title>Draft genome of Tanacetum cinerariifolium, the natural source of mosquito coil.</title>
        <authorList>
            <person name="Yamashiro T."/>
            <person name="Shiraishi A."/>
            <person name="Satake H."/>
            <person name="Nakayama K."/>
        </authorList>
    </citation>
    <scope>NUCLEOTIDE SEQUENCE</scope>
</reference>
<gene>
    <name evidence="4" type="ORF">Tci_043862</name>
</gene>
<feature type="compositionally biased region" description="Low complexity" evidence="2">
    <location>
        <begin position="184"/>
        <end position="197"/>
    </location>
</feature>
<feature type="compositionally biased region" description="Polar residues" evidence="2">
    <location>
        <begin position="780"/>
        <end position="793"/>
    </location>
</feature>
<evidence type="ECO:0000313" key="4">
    <source>
        <dbReference type="EMBL" id="GEU71884.1"/>
    </source>
</evidence>
<sequence length="800" mass="89310">MNIWKVIQNGNSVKRTGRDRDGRVIILPPTTAEEHIAVQRESKARTTLLQSIPDDHVADSIIWMMQGIYEMQSKLAKGLHKGNDRMQKILSQLNQLKAKPEDEDINLKFLRALPSSWSRVALTLKTKGGLELLSFDDLYYKLKTLEVDVKGYTTFSSSQSGPSHSAFVSATSASKKMSYGDSPSYSSSTTYSAPSNSKTGSHRSGNVIEDVLQSFVADTGPEQQLAYEDFEQIEKLDLEDMDLKWQMAMLSVRVHKFEQKAGRKIDFDKKESARFNKKKARCYKCQQRVYFARECRAKGGNDKQRYSSFKIKEIRKKEEDSKALITVDTLVDWTDHDGESDGVIASKEFGMIAGCNTKDEIKEGAAKIYNLITGADTEEASTTGDAGEFALMGVTSKVHKCPFGCDNKYNELNKQCNELNEQNGKYFIQVQAYKNSLKTLEKQKRFLQRNRLTLEDKIRVLSIKLENTSNLLKHSEIINADVETAKKDLQTNLDNHLGNELGWDDSAFSVFTTTSEDVESRPLFNRFAKADSMKAMPPPLFGDYTSLSNHTDLDESQMSYGTKSSTSSDFKSVSNDFVSCYDSDKSSHVNTNDCAFSDSSVNSSETNPNDSTSCASTCSVSKSKNEAEIESNVETPIQEPIVQDLPSFSCNSSDKNENTSRISCNKNGYFNKKTGHFRKHASSVSKLCFVCGSGTHLIKDCDFYEKQMANKIVGIGVNIPPARPQPVPTGKPKVFTPVSTDLYTICTYNGGDRWATAVKPSAGCSWKSYQKGLYWVPKNNSGSRTSTWPNFSDPQGRPKP</sequence>
<evidence type="ECO:0000256" key="2">
    <source>
        <dbReference type="SAM" id="MobiDB-lite"/>
    </source>
</evidence>
<accession>A0A6L2MHC3</accession>
<evidence type="ECO:0000256" key="1">
    <source>
        <dbReference type="SAM" id="Coils"/>
    </source>
</evidence>
<name>A0A6L2MHC3_TANCI</name>
<organism evidence="4">
    <name type="scientific">Tanacetum cinerariifolium</name>
    <name type="common">Dalmatian daisy</name>
    <name type="synonym">Chrysanthemum cinerariifolium</name>
    <dbReference type="NCBI Taxonomy" id="118510"/>
    <lineage>
        <taxon>Eukaryota</taxon>
        <taxon>Viridiplantae</taxon>
        <taxon>Streptophyta</taxon>
        <taxon>Embryophyta</taxon>
        <taxon>Tracheophyta</taxon>
        <taxon>Spermatophyta</taxon>
        <taxon>Magnoliopsida</taxon>
        <taxon>eudicotyledons</taxon>
        <taxon>Gunneridae</taxon>
        <taxon>Pentapetalae</taxon>
        <taxon>asterids</taxon>
        <taxon>campanulids</taxon>
        <taxon>Asterales</taxon>
        <taxon>Asteraceae</taxon>
        <taxon>Asteroideae</taxon>
        <taxon>Anthemideae</taxon>
        <taxon>Anthemidinae</taxon>
        <taxon>Tanacetum</taxon>
    </lineage>
</organism>
<proteinExistence type="predicted"/>
<dbReference type="EMBL" id="BKCJ010006387">
    <property type="protein sequence ID" value="GEU71884.1"/>
    <property type="molecule type" value="Genomic_DNA"/>
</dbReference>
<protein>
    <submittedName>
        <fullName evidence="4">Ribonuclease H-like domain-containing protein</fullName>
    </submittedName>
</protein>
<dbReference type="SMART" id="SM00343">
    <property type="entry name" value="ZnF_C2HC"/>
    <property type="match status" value="2"/>
</dbReference>
<feature type="region of interest" description="Disordered" evidence="2">
    <location>
        <begin position="780"/>
        <end position="800"/>
    </location>
</feature>
<dbReference type="GO" id="GO:0003676">
    <property type="term" value="F:nucleic acid binding"/>
    <property type="evidence" value="ECO:0007669"/>
    <property type="project" value="InterPro"/>
</dbReference>
<keyword evidence="1" id="KW-0175">Coiled coil</keyword>
<evidence type="ECO:0000259" key="3">
    <source>
        <dbReference type="SMART" id="SM00343"/>
    </source>
</evidence>
<feature type="region of interest" description="Disordered" evidence="2">
    <location>
        <begin position="184"/>
        <end position="204"/>
    </location>
</feature>
<dbReference type="AlphaFoldDB" id="A0A6L2MHC3"/>
<comment type="caution">
    <text evidence="4">The sequence shown here is derived from an EMBL/GenBank/DDBJ whole genome shotgun (WGS) entry which is preliminary data.</text>
</comment>
<feature type="coiled-coil region" evidence="1">
    <location>
        <begin position="409"/>
        <end position="457"/>
    </location>
</feature>
<feature type="domain" description="CCHC-type" evidence="3">
    <location>
        <begin position="687"/>
        <end position="703"/>
    </location>
</feature>
<dbReference type="GO" id="GO:0008270">
    <property type="term" value="F:zinc ion binding"/>
    <property type="evidence" value="ECO:0007669"/>
    <property type="project" value="InterPro"/>
</dbReference>
<feature type="domain" description="CCHC-type" evidence="3">
    <location>
        <begin position="281"/>
        <end position="297"/>
    </location>
</feature>